<feature type="compositionally biased region" description="Low complexity" evidence="2">
    <location>
        <begin position="185"/>
        <end position="202"/>
    </location>
</feature>
<comment type="caution">
    <text evidence="5">The sequence shown here is derived from an EMBL/GenBank/DDBJ whole genome shotgun (WGS) entry which is preliminary data.</text>
</comment>
<keyword evidence="6" id="KW-1185">Reference proteome</keyword>
<evidence type="ECO:0000256" key="1">
    <source>
        <dbReference type="ARBA" id="ARBA00007843"/>
    </source>
</evidence>
<evidence type="ECO:0000256" key="2">
    <source>
        <dbReference type="SAM" id="MobiDB-lite"/>
    </source>
</evidence>
<proteinExistence type="inferred from homology"/>
<evidence type="ECO:0000256" key="3">
    <source>
        <dbReference type="SAM" id="SignalP"/>
    </source>
</evidence>
<feature type="domain" description="FAS1" evidence="4">
    <location>
        <begin position="58"/>
        <end position="155"/>
    </location>
</feature>
<dbReference type="SMART" id="SM00554">
    <property type="entry name" value="FAS1"/>
    <property type="match status" value="1"/>
</dbReference>
<evidence type="ECO:0000259" key="4">
    <source>
        <dbReference type="SMART" id="SM00554"/>
    </source>
</evidence>
<feature type="signal peptide" evidence="3">
    <location>
        <begin position="1"/>
        <end position="17"/>
    </location>
</feature>
<dbReference type="InterPro" id="IPR036378">
    <property type="entry name" value="FAS1_dom_sf"/>
</dbReference>
<keyword evidence="3" id="KW-0732">Signal</keyword>
<evidence type="ECO:0000313" key="6">
    <source>
        <dbReference type="Proteomes" id="UP001293593"/>
    </source>
</evidence>
<dbReference type="Proteomes" id="UP001293593">
    <property type="component" value="Unassembled WGS sequence"/>
</dbReference>
<dbReference type="InterPro" id="IPR053339">
    <property type="entry name" value="FAS1_domain_protein"/>
</dbReference>
<dbReference type="EMBL" id="JAWXYG010000001">
    <property type="protein sequence ID" value="KAK4284945.1"/>
    <property type="molecule type" value="Genomic_DNA"/>
</dbReference>
<dbReference type="PANTHER" id="PTHR36069">
    <property type="entry name" value="EXPRESSED PROTEIN-RELATED"/>
    <property type="match status" value="1"/>
</dbReference>
<comment type="similarity">
    <text evidence="1">Belongs to the fasciclin-like AGP family.</text>
</comment>
<reference evidence="5" key="1">
    <citation type="submission" date="2023-10" db="EMBL/GenBank/DDBJ databases">
        <title>Chromosome-level genome of the transformable northern wattle, Acacia crassicarpa.</title>
        <authorList>
            <person name="Massaro I."/>
            <person name="Sinha N.R."/>
            <person name="Poethig S."/>
            <person name="Leichty A.R."/>
        </authorList>
    </citation>
    <scope>NUCLEOTIDE SEQUENCE</scope>
    <source>
        <strain evidence="5">Acra3RX</strain>
        <tissue evidence="5">Leaf</tissue>
    </source>
</reference>
<accession>A0AAE1TIN8</accession>
<name>A0AAE1TIN8_9FABA</name>
<dbReference type="PANTHER" id="PTHR36069:SF1">
    <property type="entry name" value="EXPRESSED PROTEIN"/>
    <property type="match status" value="1"/>
</dbReference>
<protein>
    <recommendedName>
        <fullName evidence="4">FAS1 domain-containing protein</fullName>
    </recommendedName>
</protein>
<dbReference type="Gene3D" id="2.30.180.10">
    <property type="entry name" value="FAS1 domain"/>
    <property type="match status" value="1"/>
</dbReference>
<evidence type="ECO:0000313" key="5">
    <source>
        <dbReference type="EMBL" id="KAK4284945.1"/>
    </source>
</evidence>
<dbReference type="InterPro" id="IPR000782">
    <property type="entry name" value="FAS1_domain"/>
</dbReference>
<sequence>MGISLCMMLLLLLPSSATPLKTGDLVVATEEMQRANYFTFVTLINMSPPDTRLEANVTFLMPKDRMLTTMVMPPGGSILDFLLRHSIPSPFLLETLERFPTGATIPSSLPNYMLRITNNGRKSFVLNNVKIVSPNICVAGSSIRCHGIDGILSDEDSSVRNTSITVLPPSSSSCSNTNKSTEAASSCMATSPSPSSPTYTAPIPIEADSGTTQKSGSFDGSLSYFVATTLMLIFLGIYF</sequence>
<feature type="chain" id="PRO_5042270932" description="FAS1 domain-containing protein" evidence="3">
    <location>
        <begin position="18"/>
        <end position="239"/>
    </location>
</feature>
<feature type="region of interest" description="Disordered" evidence="2">
    <location>
        <begin position="185"/>
        <end position="215"/>
    </location>
</feature>
<gene>
    <name evidence="5" type="ORF">QN277_001708</name>
</gene>
<dbReference type="AlphaFoldDB" id="A0AAE1TIN8"/>
<organism evidence="5 6">
    <name type="scientific">Acacia crassicarpa</name>
    <name type="common">northern wattle</name>
    <dbReference type="NCBI Taxonomy" id="499986"/>
    <lineage>
        <taxon>Eukaryota</taxon>
        <taxon>Viridiplantae</taxon>
        <taxon>Streptophyta</taxon>
        <taxon>Embryophyta</taxon>
        <taxon>Tracheophyta</taxon>
        <taxon>Spermatophyta</taxon>
        <taxon>Magnoliopsida</taxon>
        <taxon>eudicotyledons</taxon>
        <taxon>Gunneridae</taxon>
        <taxon>Pentapetalae</taxon>
        <taxon>rosids</taxon>
        <taxon>fabids</taxon>
        <taxon>Fabales</taxon>
        <taxon>Fabaceae</taxon>
        <taxon>Caesalpinioideae</taxon>
        <taxon>mimosoid clade</taxon>
        <taxon>Acacieae</taxon>
        <taxon>Acacia</taxon>
    </lineage>
</organism>